<evidence type="ECO:0000313" key="3">
    <source>
        <dbReference type="EMBL" id="MBK0382335.1"/>
    </source>
</evidence>
<gene>
    <name evidence="3" type="ORF">I5M32_05115</name>
</gene>
<name>A0ABS1BHL1_9SPHI</name>
<sequence length="153" mass="17724">MSKIKLLTIAVIGLLILNFLIIGFLFTHKPPHPPKKGSEGEGPKNIIIQKLNFDQQQIADYQKLIDDHQTKLKNLKDQIKETKQLLYQQLNTDDPTISHQLEGKLGALQTEIEQTHYQHFLEIKKLCKSDQLKNYQELTEELAQLFNQNQPPK</sequence>
<feature type="coiled-coil region" evidence="1">
    <location>
        <begin position="58"/>
        <end position="92"/>
    </location>
</feature>
<evidence type="ECO:0000313" key="4">
    <source>
        <dbReference type="Proteomes" id="UP000660024"/>
    </source>
</evidence>
<keyword evidence="2" id="KW-0812">Transmembrane</keyword>
<dbReference type="Proteomes" id="UP000660024">
    <property type="component" value="Unassembled WGS sequence"/>
</dbReference>
<evidence type="ECO:0008006" key="5">
    <source>
        <dbReference type="Google" id="ProtNLM"/>
    </source>
</evidence>
<keyword evidence="2" id="KW-1133">Transmembrane helix</keyword>
<keyword evidence="1" id="KW-0175">Coiled coil</keyword>
<keyword evidence="2" id="KW-0472">Membrane</keyword>
<evidence type="ECO:0000256" key="2">
    <source>
        <dbReference type="SAM" id="Phobius"/>
    </source>
</evidence>
<reference evidence="3 4" key="1">
    <citation type="submission" date="2020-12" db="EMBL/GenBank/DDBJ databases">
        <title>Bacterial novel species Pedobacter sp. SD-b isolated from soil.</title>
        <authorList>
            <person name="Jung H.-Y."/>
        </authorList>
    </citation>
    <scope>NUCLEOTIDE SEQUENCE [LARGE SCALE GENOMIC DNA]</scope>
    <source>
        <strain evidence="3 4">SD-b</strain>
    </source>
</reference>
<accession>A0ABS1BHL1</accession>
<dbReference type="EMBL" id="JAEHFY010000006">
    <property type="protein sequence ID" value="MBK0382335.1"/>
    <property type="molecule type" value="Genomic_DNA"/>
</dbReference>
<dbReference type="RefSeq" id="WP_200585118.1">
    <property type="nucleotide sequence ID" value="NZ_JAEHFY010000006.1"/>
</dbReference>
<proteinExistence type="predicted"/>
<organism evidence="3 4">
    <name type="scientific">Pedobacter segetis</name>
    <dbReference type="NCBI Taxonomy" id="2793069"/>
    <lineage>
        <taxon>Bacteria</taxon>
        <taxon>Pseudomonadati</taxon>
        <taxon>Bacteroidota</taxon>
        <taxon>Sphingobacteriia</taxon>
        <taxon>Sphingobacteriales</taxon>
        <taxon>Sphingobacteriaceae</taxon>
        <taxon>Pedobacter</taxon>
    </lineage>
</organism>
<protein>
    <recommendedName>
        <fullName evidence="5">Heavy-metal resistance</fullName>
    </recommendedName>
</protein>
<evidence type="ECO:0000256" key="1">
    <source>
        <dbReference type="SAM" id="Coils"/>
    </source>
</evidence>
<dbReference type="Gene3D" id="1.20.120.1490">
    <property type="match status" value="1"/>
</dbReference>
<keyword evidence="4" id="KW-1185">Reference proteome</keyword>
<comment type="caution">
    <text evidence="3">The sequence shown here is derived from an EMBL/GenBank/DDBJ whole genome shotgun (WGS) entry which is preliminary data.</text>
</comment>
<feature type="transmembrane region" description="Helical" evidence="2">
    <location>
        <begin position="6"/>
        <end position="26"/>
    </location>
</feature>